<feature type="compositionally biased region" description="Basic residues" evidence="1">
    <location>
        <begin position="176"/>
        <end position="191"/>
    </location>
</feature>
<evidence type="ECO:0000313" key="3">
    <source>
        <dbReference type="Proteomes" id="UP000030746"/>
    </source>
</evidence>
<dbReference type="OrthoDB" id="5854099at2759"/>
<dbReference type="PANTHER" id="PTHR14735">
    <property type="entry name" value="COILED-COIL DOMAIN-CONTAINING PROTEIN 134"/>
    <property type="match status" value="1"/>
</dbReference>
<dbReference type="KEGG" id="lgi:LOTGIDRAFT_158136"/>
<dbReference type="STRING" id="225164.V4B149"/>
<accession>V4B149</accession>
<organism evidence="2 3">
    <name type="scientific">Lottia gigantea</name>
    <name type="common">Giant owl limpet</name>
    <dbReference type="NCBI Taxonomy" id="225164"/>
    <lineage>
        <taxon>Eukaryota</taxon>
        <taxon>Metazoa</taxon>
        <taxon>Spiralia</taxon>
        <taxon>Lophotrochozoa</taxon>
        <taxon>Mollusca</taxon>
        <taxon>Gastropoda</taxon>
        <taxon>Patellogastropoda</taxon>
        <taxon>Lottioidea</taxon>
        <taxon>Lottiidae</taxon>
        <taxon>Lottia</taxon>
    </lineage>
</organism>
<feature type="region of interest" description="Disordered" evidence="1">
    <location>
        <begin position="176"/>
        <end position="198"/>
    </location>
</feature>
<dbReference type="GeneID" id="20237640"/>
<dbReference type="AlphaFoldDB" id="V4B149"/>
<dbReference type="RefSeq" id="XP_009049409.1">
    <property type="nucleotide sequence ID" value="XM_009051161.1"/>
</dbReference>
<dbReference type="InterPro" id="IPR026321">
    <property type="entry name" value="CC134"/>
</dbReference>
<proteinExistence type="predicted"/>
<dbReference type="OMA" id="GIGFCNQ"/>
<dbReference type="Pfam" id="PF15002">
    <property type="entry name" value="ERK-JNK_inhib"/>
    <property type="match status" value="1"/>
</dbReference>
<protein>
    <submittedName>
        <fullName evidence="2">Uncharacterized protein</fullName>
    </submittedName>
</protein>
<evidence type="ECO:0000313" key="2">
    <source>
        <dbReference type="EMBL" id="ESO99971.1"/>
    </source>
</evidence>
<dbReference type="Proteomes" id="UP000030746">
    <property type="component" value="Unassembled WGS sequence"/>
</dbReference>
<sequence length="198" mass="23797">MFQKHRLVQHEATKAVTKFGDYEKRYKLVSRMLYKLFETLEEVRMNTTLFDLKPGPLFPEEEKERASISKIYENVFLFGDLLLRMPDMVHSIYDHIRQWRYVLGWAKEWCDLSKFFEGPSKVILDAIFQEVNIIYKDEDWKPDYSNMTEVEIDLVKTYYEKHFRAEELKKAKKTAAKNVKKEKKKIKKGPRLSKNDEL</sequence>
<reference evidence="2 3" key="1">
    <citation type="journal article" date="2013" name="Nature">
        <title>Insights into bilaterian evolution from three spiralian genomes.</title>
        <authorList>
            <person name="Simakov O."/>
            <person name="Marletaz F."/>
            <person name="Cho S.J."/>
            <person name="Edsinger-Gonzales E."/>
            <person name="Havlak P."/>
            <person name="Hellsten U."/>
            <person name="Kuo D.H."/>
            <person name="Larsson T."/>
            <person name="Lv J."/>
            <person name="Arendt D."/>
            <person name="Savage R."/>
            <person name="Osoegawa K."/>
            <person name="de Jong P."/>
            <person name="Grimwood J."/>
            <person name="Chapman J.A."/>
            <person name="Shapiro H."/>
            <person name="Aerts A."/>
            <person name="Otillar R.P."/>
            <person name="Terry A.Y."/>
            <person name="Boore J.L."/>
            <person name="Grigoriev I.V."/>
            <person name="Lindberg D.R."/>
            <person name="Seaver E.C."/>
            <person name="Weisblat D.A."/>
            <person name="Putnam N.H."/>
            <person name="Rokhsar D.S."/>
        </authorList>
    </citation>
    <scope>NUCLEOTIDE SEQUENCE [LARGE SCALE GENOMIC DNA]</scope>
</reference>
<dbReference type="PANTHER" id="PTHR14735:SF1">
    <property type="entry name" value="COILED-COIL DOMAIN-CONTAINING PROTEIN 134"/>
    <property type="match status" value="1"/>
</dbReference>
<keyword evidence="3" id="KW-1185">Reference proteome</keyword>
<dbReference type="CTD" id="20237640"/>
<name>V4B149_LOTGI</name>
<gene>
    <name evidence="2" type="ORF">LOTGIDRAFT_158136</name>
</gene>
<evidence type="ECO:0000256" key="1">
    <source>
        <dbReference type="SAM" id="MobiDB-lite"/>
    </source>
</evidence>
<dbReference type="HOGENOM" id="CLU_099195_0_0_1"/>
<dbReference type="EMBL" id="KB200869">
    <property type="protein sequence ID" value="ESO99971.1"/>
    <property type="molecule type" value="Genomic_DNA"/>
</dbReference>